<proteinExistence type="predicted"/>
<reference evidence="2" key="2">
    <citation type="submission" date="2016-06" db="EMBL/GenBank/DDBJ databases">
        <title>The genome of a short-lived fish provides insights into sex chromosome evolution and the genetic control of aging.</title>
        <authorList>
            <person name="Reichwald K."/>
            <person name="Felder M."/>
            <person name="Petzold A."/>
            <person name="Koch P."/>
            <person name="Groth M."/>
            <person name="Platzer M."/>
        </authorList>
    </citation>
    <scope>NUCLEOTIDE SEQUENCE</scope>
    <source>
        <tissue evidence="2">Brain</tissue>
    </source>
</reference>
<name>A0A1A8VES8_NOTFU</name>
<organism evidence="2">
    <name type="scientific">Nothobranchius furzeri</name>
    <name type="common">Turquoise killifish</name>
    <dbReference type="NCBI Taxonomy" id="105023"/>
    <lineage>
        <taxon>Eukaryota</taxon>
        <taxon>Metazoa</taxon>
        <taxon>Chordata</taxon>
        <taxon>Craniata</taxon>
        <taxon>Vertebrata</taxon>
        <taxon>Euteleostomi</taxon>
        <taxon>Actinopterygii</taxon>
        <taxon>Neopterygii</taxon>
        <taxon>Teleostei</taxon>
        <taxon>Neoteleostei</taxon>
        <taxon>Acanthomorphata</taxon>
        <taxon>Ovalentaria</taxon>
        <taxon>Atherinomorphae</taxon>
        <taxon>Cyprinodontiformes</taxon>
        <taxon>Nothobranchiidae</taxon>
        <taxon>Nothobranchius</taxon>
    </lineage>
</organism>
<feature type="region of interest" description="Disordered" evidence="1">
    <location>
        <begin position="1"/>
        <end position="39"/>
    </location>
</feature>
<reference evidence="2" key="1">
    <citation type="submission" date="2016-05" db="EMBL/GenBank/DDBJ databases">
        <authorList>
            <person name="Lavstsen T."/>
            <person name="Jespersen J.S."/>
        </authorList>
    </citation>
    <scope>NUCLEOTIDE SEQUENCE</scope>
    <source>
        <tissue evidence="2">Brain</tissue>
    </source>
</reference>
<dbReference type="AlphaFoldDB" id="A0A1A8VES8"/>
<evidence type="ECO:0000256" key="1">
    <source>
        <dbReference type="SAM" id="MobiDB-lite"/>
    </source>
</evidence>
<evidence type="ECO:0000313" key="2">
    <source>
        <dbReference type="EMBL" id="SBS58366.1"/>
    </source>
</evidence>
<dbReference type="EMBL" id="HAEJ01017909">
    <property type="protein sequence ID" value="SBS58366.1"/>
    <property type="molecule type" value="Transcribed_RNA"/>
</dbReference>
<gene>
    <name evidence="2" type="primary">SLC38A8</name>
</gene>
<feature type="non-terminal residue" evidence="2">
    <location>
        <position position="118"/>
    </location>
</feature>
<accession>A0A1A8VES8</accession>
<feature type="non-terminal residue" evidence="2">
    <location>
        <position position="1"/>
    </location>
</feature>
<protein>
    <submittedName>
        <fullName evidence="2">Solute carrier family 38, member 8</fullName>
    </submittedName>
</protein>
<sequence>GDQHSEILQRSGDSGCDLPDRSRHHQVPQPAGCCGSQHPPAPLQQLMGLDVQRRSDHLLWFPVPRGVHRHLQQHGEPASLSLGLCFCGGDDHLFHHLLPHRSLRVPDIREARGGRHFN</sequence>